<dbReference type="SMART" id="SM00478">
    <property type="entry name" value="ENDO3c"/>
    <property type="match status" value="1"/>
</dbReference>
<keyword evidence="13 14" id="KW-0326">Glycosidase</keyword>
<evidence type="ECO:0000259" key="15">
    <source>
        <dbReference type="SMART" id="SM00478"/>
    </source>
</evidence>
<dbReference type="InterPro" id="IPR003651">
    <property type="entry name" value="Endonuclease3_FeS-loop_motif"/>
</dbReference>
<evidence type="ECO:0000256" key="13">
    <source>
        <dbReference type="ARBA" id="ARBA00023295"/>
    </source>
</evidence>
<proteinExistence type="inferred from homology"/>
<dbReference type="SUPFAM" id="SSF55811">
    <property type="entry name" value="Nudix"/>
    <property type="match status" value="1"/>
</dbReference>
<dbReference type="GO" id="GO:0006284">
    <property type="term" value="P:base-excision repair"/>
    <property type="evidence" value="ECO:0007669"/>
    <property type="project" value="UniProtKB-UniRule"/>
</dbReference>
<dbReference type="PANTHER" id="PTHR42944:SF1">
    <property type="entry name" value="ADENINE DNA GLYCOSYLASE"/>
    <property type="match status" value="1"/>
</dbReference>
<protein>
    <recommendedName>
        <fullName evidence="5 14">Adenine DNA glycosylase</fullName>
        <ecNumber evidence="4 14">3.2.2.31</ecNumber>
    </recommendedName>
</protein>
<evidence type="ECO:0000313" key="16">
    <source>
        <dbReference type="EMBL" id="QKG81260.1"/>
    </source>
</evidence>
<evidence type="ECO:0000256" key="3">
    <source>
        <dbReference type="ARBA" id="ARBA00008343"/>
    </source>
</evidence>
<reference evidence="16 17" key="1">
    <citation type="submission" date="2019-07" db="EMBL/GenBank/DDBJ databases">
        <title>Thalassofilum flectens gen. nov., sp. nov., a novel moderate thermophilic anaerobe from a shallow sea hot spring in Kunashir Island (Russia), representing a new family in the order Bacteroidales, and proposal of Thalassofilacea fam. nov.</title>
        <authorList>
            <person name="Kochetkova T.V."/>
            <person name="Podosokorskaya O.A."/>
            <person name="Novikov A."/>
            <person name="Elcheninov A.G."/>
            <person name="Toshchakov S.V."/>
            <person name="Kublanov I.V."/>
        </authorList>
    </citation>
    <scope>NUCLEOTIDE SEQUENCE [LARGE SCALE GENOMIC DNA]</scope>
    <source>
        <strain evidence="16 17">38-H</strain>
    </source>
</reference>
<keyword evidence="7" id="KW-0479">Metal-binding</keyword>
<evidence type="ECO:0000256" key="14">
    <source>
        <dbReference type="RuleBase" id="RU365096"/>
    </source>
</evidence>
<dbReference type="InterPro" id="IPR029119">
    <property type="entry name" value="MutY_C"/>
</dbReference>
<dbReference type="PANTHER" id="PTHR42944">
    <property type="entry name" value="ADENINE DNA GLYCOSYLASE"/>
    <property type="match status" value="1"/>
</dbReference>
<dbReference type="GO" id="GO:0046872">
    <property type="term" value="F:metal ion binding"/>
    <property type="evidence" value="ECO:0007669"/>
    <property type="project" value="UniProtKB-UniRule"/>
</dbReference>
<comment type="catalytic activity">
    <reaction evidence="1 14">
        <text>Hydrolyzes free adenine bases from 7,8-dihydro-8-oxoguanine:adenine mismatched double-stranded DNA, leaving an apurinic site.</text>
        <dbReference type="EC" id="3.2.2.31"/>
    </reaction>
</comment>
<keyword evidence="9" id="KW-0378">Hydrolase</keyword>
<keyword evidence="10 14" id="KW-0408">Iron</keyword>
<keyword evidence="11" id="KW-0411">Iron-sulfur</keyword>
<dbReference type="Gene3D" id="1.10.340.30">
    <property type="entry name" value="Hypothetical protein, domain 2"/>
    <property type="match status" value="1"/>
</dbReference>
<accession>A0A7D4BCX1</accession>
<dbReference type="InterPro" id="IPR004035">
    <property type="entry name" value="Endouclease-III_FeS-bd_BS"/>
</dbReference>
<sequence>MDFSNKLLKWYGSNARDLPWRNTSNPYFIWISEVILQQTRVNQGIPYYYRFIEEFPTVQALADAPIDKLMKVWQGLGYYSRARNLKEGAIQIVNEFHGQIPNTFDELLKIKGIGPYSAAAIASFAFGRVVPAVDGNVYRILARVFGVFTPIDSSKGKKEFFELAKELISKKEPGRFNQAIIDFGALQCTPKSPLCIDCPFNEYCYAYQNNLISSLPVKGIKKPPQNRFFYYFMIRYGNFTFVRRRSENDIWNSLYEFPLWEHNKQFNFDEIGQKIKGLSFLKDTEPCIRYISEPVKHVLSHRIIWATFIILKIEKANYSLKADYVMIPIEELSTYPFPRLIDGYLAAEPTAKYFINRYM</sequence>
<evidence type="ECO:0000256" key="6">
    <source>
        <dbReference type="ARBA" id="ARBA00022485"/>
    </source>
</evidence>
<dbReference type="EMBL" id="CP041345">
    <property type="protein sequence ID" value="QKG81260.1"/>
    <property type="molecule type" value="Genomic_DNA"/>
</dbReference>
<dbReference type="CDD" id="cd03431">
    <property type="entry name" value="NUDIX_DNA_Glycosylase_C-MutY"/>
    <property type="match status" value="1"/>
</dbReference>
<dbReference type="SUPFAM" id="SSF48150">
    <property type="entry name" value="DNA-glycosylase"/>
    <property type="match status" value="1"/>
</dbReference>
<evidence type="ECO:0000256" key="1">
    <source>
        <dbReference type="ARBA" id="ARBA00000843"/>
    </source>
</evidence>
<evidence type="ECO:0000256" key="9">
    <source>
        <dbReference type="ARBA" id="ARBA00022801"/>
    </source>
</evidence>
<evidence type="ECO:0000256" key="12">
    <source>
        <dbReference type="ARBA" id="ARBA00023204"/>
    </source>
</evidence>
<dbReference type="GO" id="GO:0000701">
    <property type="term" value="F:purine-specific mismatch base pair DNA N-glycosylase activity"/>
    <property type="evidence" value="ECO:0007669"/>
    <property type="project" value="UniProtKB-EC"/>
</dbReference>
<dbReference type="FunFam" id="1.10.340.30:FF:000002">
    <property type="entry name" value="Adenine DNA glycosylase"/>
    <property type="match status" value="1"/>
</dbReference>
<evidence type="ECO:0000256" key="2">
    <source>
        <dbReference type="ARBA" id="ARBA00002933"/>
    </source>
</evidence>
<dbReference type="Pfam" id="PF00730">
    <property type="entry name" value="HhH-GPD"/>
    <property type="match status" value="1"/>
</dbReference>
<evidence type="ECO:0000256" key="7">
    <source>
        <dbReference type="ARBA" id="ARBA00022723"/>
    </source>
</evidence>
<evidence type="ECO:0000256" key="8">
    <source>
        <dbReference type="ARBA" id="ARBA00022763"/>
    </source>
</evidence>
<dbReference type="Pfam" id="PF14815">
    <property type="entry name" value="NUDIX_4"/>
    <property type="match status" value="1"/>
</dbReference>
<dbReference type="CDD" id="cd00056">
    <property type="entry name" value="ENDO3c"/>
    <property type="match status" value="1"/>
</dbReference>
<dbReference type="KEGG" id="ttz:FHG85_11130"/>
<dbReference type="InterPro" id="IPR000445">
    <property type="entry name" value="HhH_motif"/>
</dbReference>
<dbReference type="InterPro" id="IPR023170">
    <property type="entry name" value="HhH_base_excis_C"/>
</dbReference>
<evidence type="ECO:0000256" key="5">
    <source>
        <dbReference type="ARBA" id="ARBA00022023"/>
    </source>
</evidence>
<dbReference type="InterPro" id="IPR011257">
    <property type="entry name" value="DNA_glycosylase"/>
</dbReference>
<dbReference type="Pfam" id="PF10576">
    <property type="entry name" value="EndIII_4Fe-2S"/>
    <property type="match status" value="1"/>
</dbReference>
<feature type="domain" description="HhH-GPD" evidence="15">
    <location>
        <begin position="35"/>
        <end position="186"/>
    </location>
</feature>
<evidence type="ECO:0000313" key="17">
    <source>
        <dbReference type="Proteomes" id="UP000500961"/>
    </source>
</evidence>
<evidence type="ECO:0000256" key="11">
    <source>
        <dbReference type="ARBA" id="ARBA00023014"/>
    </source>
</evidence>
<comment type="similarity">
    <text evidence="3 14">Belongs to the Nth/MutY family.</text>
</comment>
<dbReference type="Gene3D" id="3.90.79.10">
    <property type="entry name" value="Nucleoside Triphosphate Pyrophosphohydrolase"/>
    <property type="match status" value="1"/>
</dbReference>
<keyword evidence="6" id="KW-0004">4Fe-4S</keyword>
<dbReference type="InterPro" id="IPR044298">
    <property type="entry name" value="MIG/MutY"/>
</dbReference>
<dbReference type="GO" id="GO:0006298">
    <property type="term" value="P:mismatch repair"/>
    <property type="evidence" value="ECO:0007669"/>
    <property type="project" value="TreeGrafter"/>
</dbReference>
<evidence type="ECO:0000256" key="10">
    <source>
        <dbReference type="ARBA" id="ARBA00023004"/>
    </source>
</evidence>
<dbReference type="PROSITE" id="PS00764">
    <property type="entry name" value="ENDONUCLEASE_III_1"/>
    <property type="match status" value="1"/>
</dbReference>
<dbReference type="InterPro" id="IPR015797">
    <property type="entry name" value="NUDIX_hydrolase-like_dom_sf"/>
</dbReference>
<name>A0A7D4BCX1_9BACT</name>
<dbReference type="AlphaFoldDB" id="A0A7D4BCX1"/>
<keyword evidence="12" id="KW-0234">DNA repair</keyword>
<dbReference type="Proteomes" id="UP000500961">
    <property type="component" value="Chromosome"/>
</dbReference>
<dbReference type="NCBIfam" id="TIGR01084">
    <property type="entry name" value="mutY"/>
    <property type="match status" value="1"/>
</dbReference>
<dbReference type="GO" id="GO:0051539">
    <property type="term" value="F:4 iron, 4 sulfur cluster binding"/>
    <property type="evidence" value="ECO:0007669"/>
    <property type="project" value="UniProtKB-UniRule"/>
</dbReference>
<evidence type="ECO:0000256" key="4">
    <source>
        <dbReference type="ARBA" id="ARBA00012045"/>
    </source>
</evidence>
<comment type="function">
    <text evidence="2">Adenine glycosylase active on G-A mispairs. MutY also corrects error-prone DNA synthesis past GO lesions which are due to the oxidatively damaged form of guanine: 7,8-dihydro-8-oxoguanine (8-oxo-dGTP).</text>
</comment>
<dbReference type="InterPro" id="IPR003265">
    <property type="entry name" value="HhH-GPD_domain"/>
</dbReference>
<keyword evidence="17" id="KW-1185">Reference proteome</keyword>
<dbReference type="GO" id="GO:0034039">
    <property type="term" value="F:8-oxo-7,8-dihydroguanine DNA N-glycosylase activity"/>
    <property type="evidence" value="ECO:0007669"/>
    <property type="project" value="TreeGrafter"/>
</dbReference>
<dbReference type="GO" id="GO:0035485">
    <property type="term" value="F:adenine/guanine mispair binding"/>
    <property type="evidence" value="ECO:0007669"/>
    <property type="project" value="TreeGrafter"/>
</dbReference>
<organism evidence="16 17">
    <name type="scientific">Tenuifilum thalassicum</name>
    <dbReference type="NCBI Taxonomy" id="2590900"/>
    <lineage>
        <taxon>Bacteria</taxon>
        <taxon>Pseudomonadati</taxon>
        <taxon>Bacteroidota</taxon>
        <taxon>Bacteroidia</taxon>
        <taxon>Bacteroidales</taxon>
        <taxon>Tenuifilaceae</taxon>
        <taxon>Tenuifilum</taxon>
    </lineage>
</organism>
<comment type="cofactor">
    <cofactor evidence="14">
        <name>[4Fe-4S] cluster</name>
        <dbReference type="ChEBI" id="CHEBI:49883"/>
    </cofactor>
    <text evidence="14">Binds 1 [4Fe-4S] cluster.</text>
</comment>
<gene>
    <name evidence="16" type="primary">mutY</name>
    <name evidence="16" type="ORF">FHG85_11130</name>
</gene>
<keyword evidence="8 14" id="KW-0227">DNA damage</keyword>
<dbReference type="InterPro" id="IPR005760">
    <property type="entry name" value="A/G_AdeGlyc_MutY"/>
</dbReference>
<dbReference type="EC" id="3.2.2.31" evidence="4 14"/>
<dbReference type="Gene3D" id="1.10.1670.10">
    <property type="entry name" value="Helix-hairpin-Helix base-excision DNA repair enzymes (C-terminal)"/>
    <property type="match status" value="1"/>
</dbReference>
<dbReference type="Pfam" id="PF00633">
    <property type="entry name" value="HHH"/>
    <property type="match status" value="1"/>
</dbReference>
<dbReference type="GO" id="GO:0032357">
    <property type="term" value="F:oxidized purine DNA binding"/>
    <property type="evidence" value="ECO:0007669"/>
    <property type="project" value="TreeGrafter"/>
</dbReference>